<keyword evidence="6 10" id="KW-0812">Transmembrane</keyword>
<dbReference type="UniPathway" id="UPA00196"/>
<keyword evidence="7" id="KW-0256">Endoplasmic reticulum</keyword>
<evidence type="ECO:0000313" key="11">
    <source>
        <dbReference type="EMBL" id="ODQ80698.1"/>
    </source>
</evidence>
<dbReference type="Proteomes" id="UP000094336">
    <property type="component" value="Unassembled WGS sequence"/>
</dbReference>
<feature type="transmembrane region" description="Helical" evidence="10">
    <location>
        <begin position="135"/>
        <end position="155"/>
    </location>
</feature>
<evidence type="ECO:0000256" key="6">
    <source>
        <dbReference type="ARBA" id="ARBA00022692"/>
    </source>
</evidence>
<evidence type="ECO:0000256" key="2">
    <source>
        <dbReference type="ARBA" id="ARBA00004687"/>
    </source>
</evidence>
<evidence type="ECO:0000256" key="7">
    <source>
        <dbReference type="ARBA" id="ARBA00022824"/>
    </source>
</evidence>
<keyword evidence="8 10" id="KW-1133">Transmembrane helix</keyword>
<evidence type="ECO:0000256" key="10">
    <source>
        <dbReference type="SAM" id="Phobius"/>
    </source>
</evidence>
<dbReference type="InterPro" id="IPR009580">
    <property type="entry name" value="GPI_biosynthesis_protein_Pig-F"/>
</dbReference>
<feature type="transmembrane region" description="Helical" evidence="10">
    <location>
        <begin position="36"/>
        <end position="53"/>
    </location>
</feature>
<feature type="transmembrane region" description="Helical" evidence="10">
    <location>
        <begin position="59"/>
        <end position="80"/>
    </location>
</feature>
<dbReference type="GO" id="GO:0006506">
    <property type="term" value="P:GPI anchor biosynthetic process"/>
    <property type="evidence" value="ECO:0007669"/>
    <property type="project" value="UniProtKB-UniPathway"/>
</dbReference>
<evidence type="ECO:0000256" key="3">
    <source>
        <dbReference type="ARBA" id="ARBA00007978"/>
    </source>
</evidence>
<keyword evidence="9 10" id="KW-0472">Membrane</keyword>
<feature type="transmembrane region" description="Helical" evidence="10">
    <location>
        <begin position="100"/>
        <end position="123"/>
    </location>
</feature>
<dbReference type="RefSeq" id="XP_018986026.1">
    <property type="nucleotide sequence ID" value="XM_019128545.1"/>
</dbReference>
<feature type="transmembrane region" description="Helical" evidence="10">
    <location>
        <begin position="202"/>
        <end position="226"/>
    </location>
</feature>
<evidence type="ECO:0000256" key="4">
    <source>
        <dbReference type="ARBA" id="ARBA00020927"/>
    </source>
</evidence>
<comment type="subcellular location">
    <subcellularLocation>
        <location evidence="1">Endoplasmic reticulum membrane</location>
        <topology evidence="1">Multi-pass membrane protein</topology>
    </subcellularLocation>
</comment>
<evidence type="ECO:0000256" key="8">
    <source>
        <dbReference type="ARBA" id="ARBA00022989"/>
    </source>
</evidence>
<dbReference type="OrthoDB" id="17366at2759"/>
<comment type="similarity">
    <text evidence="3">Belongs to the PIGF family.</text>
</comment>
<sequence length="227" mass="25487">MARKPVVKKLVSFLDVILEAPHPPTLEPPSETSRSLLNVPIHALLLIWSYFSFGLTRDVAGTMARMIPNLILLQIGYAYVLLSKGKTKRTKKKGRGNDNVLIYASLFVALVASIPIFSVLVLFGSPLYDHLKETYLLALHLSFLIIYPLLVVYQYDLEVWFNLATFNVDSLAQNPVYVSSVAAFVGAWLGVFPIPLDWDRPWQAWPITLLVGSYLGYFVGGVVHYFL</sequence>
<evidence type="ECO:0000256" key="5">
    <source>
        <dbReference type="ARBA" id="ARBA00022502"/>
    </source>
</evidence>
<feature type="transmembrane region" description="Helical" evidence="10">
    <location>
        <begin position="176"/>
        <end position="196"/>
    </location>
</feature>
<name>A0A1E3QSS8_9ASCO</name>
<keyword evidence="5" id="KW-0337">GPI-anchor biosynthesis</keyword>
<dbReference type="GO" id="GO:0005789">
    <property type="term" value="C:endoplasmic reticulum membrane"/>
    <property type="evidence" value="ECO:0007669"/>
    <property type="project" value="UniProtKB-SubCell"/>
</dbReference>
<gene>
    <name evidence="11" type="ORF">BABINDRAFT_160931</name>
</gene>
<evidence type="ECO:0000256" key="9">
    <source>
        <dbReference type="ARBA" id="ARBA00023136"/>
    </source>
</evidence>
<keyword evidence="12" id="KW-1185">Reference proteome</keyword>
<organism evidence="11 12">
    <name type="scientific">Babjeviella inositovora NRRL Y-12698</name>
    <dbReference type="NCBI Taxonomy" id="984486"/>
    <lineage>
        <taxon>Eukaryota</taxon>
        <taxon>Fungi</taxon>
        <taxon>Dikarya</taxon>
        <taxon>Ascomycota</taxon>
        <taxon>Saccharomycotina</taxon>
        <taxon>Pichiomycetes</taxon>
        <taxon>Serinales incertae sedis</taxon>
        <taxon>Babjeviella</taxon>
    </lineage>
</organism>
<accession>A0A1E3QSS8</accession>
<proteinExistence type="inferred from homology"/>
<reference evidence="12" key="1">
    <citation type="submission" date="2016-05" db="EMBL/GenBank/DDBJ databases">
        <title>Comparative genomics of biotechnologically important yeasts.</title>
        <authorList>
            <consortium name="DOE Joint Genome Institute"/>
            <person name="Riley R."/>
            <person name="Haridas S."/>
            <person name="Wolfe K.H."/>
            <person name="Lopes M.R."/>
            <person name="Hittinger C.T."/>
            <person name="Goker M."/>
            <person name="Salamov A."/>
            <person name="Wisecaver J."/>
            <person name="Long T.M."/>
            <person name="Aerts A.L."/>
            <person name="Barry K."/>
            <person name="Choi C."/>
            <person name="Clum A."/>
            <person name="Coughlan A.Y."/>
            <person name="Deshpande S."/>
            <person name="Douglass A.P."/>
            <person name="Hanson S.J."/>
            <person name="Klenk H.-P."/>
            <person name="Labutti K."/>
            <person name="Lapidus A."/>
            <person name="Lindquist E."/>
            <person name="Lipzen A."/>
            <person name="Meier-Kolthoff J.P."/>
            <person name="Ohm R.A."/>
            <person name="Otillar R.P."/>
            <person name="Pangilinan J."/>
            <person name="Peng Y."/>
            <person name="Rokas A."/>
            <person name="Rosa C.A."/>
            <person name="Scheuner C."/>
            <person name="Sibirny A.A."/>
            <person name="Slot J.C."/>
            <person name="Stielow J.B."/>
            <person name="Sun H."/>
            <person name="Kurtzman C.P."/>
            <person name="Blackwell M."/>
            <person name="Grigoriev I.V."/>
            <person name="Jeffries T.W."/>
        </authorList>
    </citation>
    <scope>NUCLEOTIDE SEQUENCE [LARGE SCALE GENOMIC DNA]</scope>
    <source>
        <strain evidence="12">NRRL Y-12698</strain>
    </source>
</reference>
<dbReference type="AlphaFoldDB" id="A0A1E3QSS8"/>
<evidence type="ECO:0000256" key="1">
    <source>
        <dbReference type="ARBA" id="ARBA00004477"/>
    </source>
</evidence>
<dbReference type="STRING" id="984486.A0A1E3QSS8"/>
<protein>
    <recommendedName>
        <fullName evidence="4">Glycosylphosphatidylinositol anchor biosynthesis protein 11</fullName>
    </recommendedName>
</protein>
<dbReference type="Pfam" id="PF06699">
    <property type="entry name" value="PIG-F"/>
    <property type="match status" value="1"/>
</dbReference>
<evidence type="ECO:0000313" key="12">
    <source>
        <dbReference type="Proteomes" id="UP000094336"/>
    </source>
</evidence>
<comment type="pathway">
    <text evidence="2">Glycolipid biosynthesis; glycosylphosphatidylinositol-anchor biosynthesis.</text>
</comment>
<dbReference type="EMBL" id="KV454429">
    <property type="protein sequence ID" value="ODQ80698.1"/>
    <property type="molecule type" value="Genomic_DNA"/>
</dbReference>
<dbReference type="GeneID" id="30146398"/>